<evidence type="ECO:0000313" key="2">
    <source>
        <dbReference type="EMBL" id="CBN80213.1"/>
    </source>
</evidence>
<proteinExistence type="predicted"/>
<accession>D8LEH0</accession>
<evidence type="ECO:0000256" key="1">
    <source>
        <dbReference type="SAM" id="MobiDB-lite"/>
    </source>
</evidence>
<feature type="region of interest" description="Disordered" evidence="1">
    <location>
        <begin position="275"/>
        <end position="302"/>
    </location>
</feature>
<dbReference type="EMBL" id="FN649736">
    <property type="protein sequence ID" value="CBN80213.1"/>
    <property type="molecule type" value="Genomic_DNA"/>
</dbReference>
<dbReference type="Proteomes" id="UP000002630">
    <property type="component" value="Linkage Group LG11"/>
</dbReference>
<reference evidence="2 3" key="1">
    <citation type="journal article" date="2010" name="Nature">
        <title>The Ectocarpus genome and the independent evolution of multicellularity in brown algae.</title>
        <authorList>
            <person name="Cock J.M."/>
            <person name="Sterck L."/>
            <person name="Rouze P."/>
            <person name="Scornet D."/>
            <person name="Allen A.E."/>
            <person name="Amoutzias G."/>
            <person name="Anthouard V."/>
            <person name="Artiguenave F."/>
            <person name="Aury J.M."/>
            <person name="Badger J.H."/>
            <person name="Beszteri B."/>
            <person name="Billiau K."/>
            <person name="Bonnet E."/>
            <person name="Bothwell J.H."/>
            <person name="Bowler C."/>
            <person name="Boyen C."/>
            <person name="Brownlee C."/>
            <person name="Carrano C.J."/>
            <person name="Charrier B."/>
            <person name="Cho G.Y."/>
            <person name="Coelho S.M."/>
            <person name="Collen J."/>
            <person name="Corre E."/>
            <person name="Da Silva C."/>
            <person name="Delage L."/>
            <person name="Delaroque N."/>
            <person name="Dittami S.M."/>
            <person name="Doulbeau S."/>
            <person name="Elias M."/>
            <person name="Farnham G."/>
            <person name="Gachon C.M."/>
            <person name="Gschloessl B."/>
            <person name="Heesch S."/>
            <person name="Jabbari K."/>
            <person name="Jubin C."/>
            <person name="Kawai H."/>
            <person name="Kimura K."/>
            <person name="Kloareg B."/>
            <person name="Kupper F.C."/>
            <person name="Lang D."/>
            <person name="Le Bail A."/>
            <person name="Leblanc C."/>
            <person name="Lerouge P."/>
            <person name="Lohr M."/>
            <person name="Lopez P.J."/>
            <person name="Martens C."/>
            <person name="Maumus F."/>
            <person name="Michel G."/>
            <person name="Miranda-Saavedra D."/>
            <person name="Morales J."/>
            <person name="Moreau H."/>
            <person name="Motomura T."/>
            <person name="Nagasato C."/>
            <person name="Napoli C.A."/>
            <person name="Nelson D.R."/>
            <person name="Nyvall-Collen P."/>
            <person name="Peters A.F."/>
            <person name="Pommier C."/>
            <person name="Potin P."/>
            <person name="Poulain J."/>
            <person name="Quesneville H."/>
            <person name="Read B."/>
            <person name="Rensing S.A."/>
            <person name="Ritter A."/>
            <person name="Rousvoal S."/>
            <person name="Samanta M."/>
            <person name="Samson G."/>
            <person name="Schroeder D.C."/>
            <person name="Segurens B."/>
            <person name="Strittmatter M."/>
            <person name="Tonon T."/>
            <person name="Tregear J.W."/>
            <person name="Valentin K."/>
            <person name="von Dassow P."/>
            <person name="Yamagishi T."/>
            <person name="Van de Peer Y."/>
            <person name="Wincker P."/>
        </authorList>
    </citation>
    <scope>NUCLEOTIDE SEQUENCE [LARGE SCALE GENOMIC DNA]</scope>
    <source>
        <strain evidence="3">Ec32 / CCAP1310/4</strain>
    </source>
</reference>
<dbReference type="EMBL" id="FN647946">
    <property type="protein sequence ID" value="CBN80213.1"/>
    <property type="molecule type" value="Genomic_DNA"/>
</dbReference>
<gene>
    <name evidence="2" type="ORF">Esi_0131_0025</name>
</gene>
<dbReference type="InParanoid" id="D8LEH0"/>
<feature type="region of interest" description="Disordered" evidence="1">
    <location>
        <begin position="210"/>
        <end position="254"/>
    </location>
</feature>
<organism evidence="2 3">
    <name type="scientific">Ectocarpus siliculosus</name>
    <name type="common">Brown alga</name>
    <name type="synonym">Conferva siliculosa</name>
    <dbReference type="NCBI Taxonomy" id="2880"/>
    <lineage>
        <taxon>Eukaryota</taxon>
        <taxon>Sar</taxon>
        <taxon>Stramenopiles</taxon>
        <taxon>Ochrophyta</taxon>
        <taxon>PX clade</taxon>
        <taxon>Phaeophyceae</taxon>
        <taxon>Ectocarpales</taxon>
        <taxon>Ectocarpaceae</taxon>
        <taxon>Ectocarpus</taxon>
    </lineage>
</organism>
<keyword evidence="3" id="KW-1185">Reference proteome</keyword>
<dbReference type="AlphaFoldDB" id="D8LEH0"/>
<name>D8LEH0_ECTSI</name>
<feature type="compositionally biased region" description="Pro residues" evidence="1">
    <location>
        <begin position="216"/>
        <end position="227"/>
    </location>
</feature>
<protein>
    <submittedName>
        <fullName evidence="2">Uncharacterized protein</fullName>
    </submittedName>
</protein>
<sequence>MEGRAAAAPLGLVDSGSGNVQRLLKKENARLQVIRLRSATAPDNASRTTFTEGEEGRRDAVHPGSRGGRGSVSTQSPSLHSEYGACANDEERRGVKGAPRKGPAPEAVATGDLHSEVARLETVALSRKDDALERATAEHREREARLGDRVRALERLQETARRTVLDREERLRKAEAAVAEAPVTAAAAAAAAGTSPSSPPVNAEQGVTGFEAAPAGVPPPPPPPPPTGADGGALRGGAEPATSGGRGPAAEEREAADFAANEWWLHLAEAEKRREEREAADRASVAARGGGGVAEGGDGAGGKEARRLHRLLEEQGLEVVALRQRVLKAEIVARTRDSGRHDEERWAKEEAKERGGLKGVGVEGSSTKTQKLVESAVLAEMEGRVADLHARGDTREALMVARETVSALKLALIRTEGEVELHAQLLSAVLAEMEGRVADLHARGDTREALMVARETVSALKLALIRTEGEVELHAQLLRQL</sequence>
<feature type="compositionally biased region" description="Gly residues" evidence="1">
    <location>
        <begin position="288"/>
        <end position="300"/>
    </location>
</feature>
<feature type="region of interest" description="Disordered" evidence="1">
    <location>
        <begin position="36"/>
        <end position="115"/>
    </location>
</feature>
<evidence type="ECO:0000313" key="3">
    <source>
        <dbReference type="Proteomes" id="UP000002630"/>
    </source>
</evidence>
<feature type="compositionally biased region" description="Polar residues" evidence="1">
    <location>
        <begin position="41"/>
        <end position="51"/>
    </location>
</feature>